<dbReference type="EMBL" id="MVHL01000119">
    <property type="protein sequence ID" value="ORA41828.1"/>
    <property type="molecule type" value="Genomic_DNA"/>
</dbReference>
<proteinExistence type="predicted"/>
<name>A0ABX3S6D7_MYCBC</name>
<dbReference type="InterPro" id="IPR011089">
    <property type="entry name" value="GmrSD_C"/>
</dbReference>
<protein>
    <recommendedName>
        <fullName evidence="5">DUF262 domain-containing protein</fullName>
    </recommendedName>
</protein>
<feature type="domain" description="GmrSD restriction endonucleases N-terminal" evidence="1">
    <location>
        <begin position="26"/>
        <end position="244"/>
    </location>
</feature>
<accession>A0ABX3S6D7</accession>
<keyword evidence="4" id="KW-1185">Reference proteome</keyword>
<dbReference type="Pfam" id="PF03235">
    <property type="entry name" value="GmrSD_N"/>
    <property type="match status" value="1"/>
</dbReference>
<evidence type="ECO:0008006" key="5">
    <source>
        <dbReference type="Google" id="ProtNLM"/>
    </source>
</evidence>
<evidence type="ECO:0000259" key="2">
    <source>
        <dbReference type="Pfam" id="PF07510"/>
    </source>
</evidence>
<dbReference type="Pfam" id="PF07510">
    <property type="entry name" value="GmrSD_C"/>
    <property type="match status" value="1"/>
</dbReference>
<comment type="caution">
    <text evidence="3">The sequence shown here is derived from an EMBL/GenBank/DDBJ whole genome shotgun (WGS) entry which is preliminary data.</text>
</comment>
<evidence type="ECO:0000313" key="4">
    <source>
        <dbReference type="Proteomes" id="UP000192293"/>
    </source>
</evidence>
<dbReference type="PANTHER" id="PTHR35149">
    <property type="entry name" value="SLL5132 PROTEIN"/>
    <property type="match status" value="1"/>
</dbReference>
<sequence>MATFRASSSLRTMMIKPIDAGEVQLGKLFTAEYDFTIPDYQRPYAWGKDETLQLLDDLQGSLDRDTDEPYFLGSVVLVKEKGIPASEVIDGQQRLTTLTILFAVLRDLATDPALQADIHKFIEEPAVVWDNRAATPRLRLRARDAKFFRTHIQTTGAIEALIGLSDNQVGTDAQKAIRDNAKALYEVLSTWTAEERKKLFVMMASRTFLVVVSTPDLNSAYRIFSVMNSRGLPLTPPDIFKSQVIGAIAEGDRATYADLWEDLEQELGRNEFGELFLYLRTIVSKARAVRGLLVEFPEQVLSNYLPSDGAGFIDNLLEPYALADQRLINQDFDAGGTWDSVNAWLKRLVQIDNADWRPPALWALKNHGDDPEFLNAFLTRLERLAASLLIRRVYTTPRVLRYLDLLKQLDAGDGLESLAFGLSDEEKKETRERISGEIYLVTPVRKYVLLRLDSIIAANPGASYAHKIITVEHVLPQNPRPDSQWVKDFTEEERTYWTHRIGNLLLLNRTKNSEAQNYDFDVKKAKYFTSRKGAAIFALTTQVLGYQEWTPAVIEQRQAELTNKLESEWKLN</sequence>
<evidence type="ECO:0000313" key="3">
    <source>
        <dbReference type="EMBL" id="ORA41828.1"/>
    </source>
</evidence>
<reference evidence="3 4" key="1">
    <citation type="submission" date="2017-02" db="EMBL/GenBank/DDBJ databases">
        <title>The new phylogeny of genus Mycobacterium.</title>
        <authorList>
            <person name="Tortoli E."/>
            <person name="Trovato A."/>
            <person name="Cirillo D.M."/>
        </authorList>
    </citation>
    <scope>NUCLEOTIDE SEQUENCE [LARGE SCALE GENOMIC DNA]</scope>
    <source>
        <strain evidence="3 4">DSM 45439</strain>
    </source>
</reference>
<feature type="domain" description="GmrSD restriction endonucleases C-terminal" evidence="2">
    <location>
        <begin position="443"/>
        <end position="563"/>
    </location>
</feature>
<evidence type="ECO:0000259" key="1">
    <source>
        <dbReference type="Pfam" id="PF03235"/>
    </source>
</evidence>
<dbReference type="Proteomes" id="UP000192293">
    <property type="component" value="Unassembled WGS sequence"/>
</dbReference>
<gene>
    <name evidence="3" type="ORF">BST19_27565</name>
</gene>
<dbReference type="InterPro" id="IPR004919">
    <property type="entry name" value="GmrSD_N"/>
</dbReference>
<dbReference type="PANTHER" id="PTHR35149:SF2">
    <property type="entry name" value="DUF262 DOMAIN-CONTAINING PROTEIN"/>
    <property type="match status" value="1"/>
</dbReference>
<organism evidence="3 4">
    <name type="scientific">Mycobacterium bouchedurhonense</name>
    <dbReference type="NCBI Taxonomy" id="701041"/>
    <lineage>
        <taxon>Bacteria</taxon>
        <taxon>Bacillati</taxon>
        <taxon>Actinomycetota</taxon>
        <taxon>Actinomycetes</taxon>
        <taxon>Mycobacteriales</taxon>
        <taxon>Mycobacteriaceae</taxon>
        <taxon>Mycobacterium</taxon>
        <taxon>Mycobacterium avium complex (MAC)</taxon>
    </lineage>
</organism>